<keyword evidence="12" id="KW-1185">Reference proteome</keyword>
<dbReference type="AlphaFoldDB" id="A0A285IQR0"/>
<keyword evidence="6" id="KW-0472">Membrane</keyword>
<accession>A0A285IQR0</accession>
<evidence type="ECO:0000259" key="8">
    <source>
        <dbReference type="PROSITE" id="PS50928"/>
    </source>
</evidence>
<dbReference type="EMBL" id="OBEA01000003">
    <property type="protein sequence ID" value="SNY50360.1"/>
    <property type="molecule type" value="Genomic_DNA"/>
</dbReference>
<dbReference type="SUPFAM" id="SSF161098">
    <property type="entry name" value="MetI-like"/>
    <property type="match status" value="1"/>
</dbReference>
<evidence type="ECO:0000313" key="11">
    <source>
        <dbReference type="Proteomes" id="UP000231655"/>
    </source>
</evidence>
<feature type="domain" description="ABC transmembrane type-1" evidence="8">
    <location>
        <begin position="46"/>
        <end position="230"/>
    </location>
</feature>
<dbReference type="InterPro" id="IPR035906">
    <property type="entry name" value="MetI-like_sf"/>
</dbReference>
<reference evidence="9 12" key="2">
    <citation type="journal article" date="2018" name="Int. J. Syst. Evol. Microbiol.">
        <title>Pseudooceanicola lipolyticus sp. nov., a marine alphaproteobacterium, reclassification of Oceanicola flagellatus as Pseudooceanicola flagellatus comb. nov. and emended description of the genus Pseudooceanicola.</title>
        <authorList>
            <person name="Huang M.-M."/>
            <person name="Guo L.-L."/>
            <person name="Wu Y.-H."/>
            <person name="Lai Q.-L."/>
            <person name="Shao Z.-Z."/>
            <person name="Wang C.-S."/>
            <person name="Wu M."/>
            <person name="Xu X.-W."/>
        </authorList>
    </citation>
    <scope>NUCLEOTIDE SEQUENCE [LARGE SCALE GENOMIC DNA]</scope>
    <source>
        <strain evidence="9 12">Ar-45</strain>
    </source>
</reference>
<dbReference type="EMBL" id="PGTD01000007">
    <property type="protein sequence ID" value="PJE31767.1"/>
    <property type="molecule type" value="Genomic_DNA"/>
</dbReference>
<evidence type="ECO:0000256" key="2">
    <source>
        <dbReference type="ARBA" id="ARBA00022448"/>
    </source>
</evidence>
<gene>
    <name evidence="9" type="ORF">CVM39_01295</name>
    <name evidence="10" type="ORF">SAMN06297129_1793</name>
</gene>
<keyword evidence="5" id="KW-1133">Transmembrane helix</keyword>
<evidence type="ECO:0000256" key="3">
    <source>
        <dbReference type="ARBA" id="ARBA00022475"/>
    </source>
</evidence>
<dbReference type="InterPro" id="IPR000515">
    <property type="entry name" value="MetI-like"/>
</dbReference>
<dbReference type="GO" id="GO:0005886">
    <property type="term" value="C:plasma membrane"/>
    <property type="evidence" value="ECO:0007669"/>
    <property type="project" value="UniProtKB-SubCell"/>
</dbReference>
<evidence type="ECO:0000256" key="4">
    <source>
        <dbReference type="ARBA" id="ARBA00022692"/>
    </source>
</evidence>
<dbReference type="PANTHER" id="PTHR30151:SF20">
    <property type="entry name" value="ABC TRANSPORTER PERMEASE PROTEIN HI_0355-RELATED"/>
    <property type="match status" value="1"/>
</dbReference>
<evidence type="ECO:0000313" key="10">
    <source>
        <dbReference type="EMBL" id="SNY50360.1"/>
    </source>
</evidence>
<keyword evidence="4" id="KW-0812">Transmembrane</keyword>
<dbReference type="Gene3D" id="1.10.3720.10">
    <property type="entry name" value="MetI-like"/>
    <property type="match status" value="1"/>
</dbReference>
<evidence type="ECO:0000256" key="1">
    <source>
        <dbReference type="ARBA" id="ARBA00004651"/>
    </source>
</evidence>
<keyword evidence="2 7" id="KW-0813">Transport</keyword>
<evidence type="ECO:0000313" key="9">
    <source>
        <dbReference type="EMBL" id="PJE31767.1"/>
    </source>
</evidence>
<proteinExistence type="inferred from homology"/>
<dbReference type="Proteomes" id="UP000231655">
    <property type="component" value="Unassembled WGS sequence"/>
</dbReference>
<evidence type="ECO:0000256" key="6">
    <source>
        <dbReference type="ARBA" id="ARBA00023136"/>
    </source>
</evidence>
<dbReference type="PROSITE" id="PS50928">
    <property type="entry name" value="ABC_TM1"/>
    <property type="match status" value="1"/>
</dbReference>
<dbReference type="Proteomes" id="UP000231702">
    <property type="component" value="Unassembled WGS sequence"/>
</dbReference>
<keyword evidence="3" id="KW-1003">Cell membrane</keyword>
<dbReference type="CDD" id="cd06261">
    <property type="entry name" value="TM_PBP2"/>
    <property type="match status" value="1"/>
</dbReference>
<dbReference type="PANTHER" id="PTHR30151">
    <property type="entry name" value="ALKANE SULFONATE ABC TRANSPORTER-RELATED, MEMBRANE SUBUNIT"/>
    <property type="match status" value="1"/>
</dbReference>
<reference evidence="10 11" key="1">
    <citation type="submission" date="2017-09" db="EMBL/GenBank/DDBJ databases">
        <authorList>
            <person name="Ehlers B."/>
            <person name="Leendertz F.H."/>
        </authorList>
    </citation>
    <scope>NUCLEOTIDE SEQUENCE [LARGE SCALE GENOMIC DNA]</scope>
    <source>
        <strain evidence="10 11">CGMCC 1.12662</strain>
    </source>
</reference>
<dbReference type="GO" id="GO:0055085">
    <property type="term" value="P:transmembrane transport"/>
    <property type="evidence" value="ECO:0007669"/>
    <property type="project" value="InterPro"/>
</dbReference>
<dbReference type="Pfam" id="PF00528">
    <property type="entry name" value="BPD_transp_1"/>
    <property type="match status" value="1"/>
</dbReference>
<organism evidence="10 11">
    <name type="scientific">Pseudooceanicola antarcticus</name>
    <dbReference type="NCBI Taxonomy" id="1247613"/>
    <lineage>
        <taxon>Bacteria</taxon>
        <taxon>Pseudomonadati</taxon>
        <taxon>Pseudomonadota</taxon>
        <taxon>Alphaproteobacteria</taxon>
        <taxon>Rhodobacterales</taxon>
        <taxon>Paracoccaceae</taxon>
        <taxon>Pseudooceanicola</taxon>
    </lineage>
</organism>
<dbReference type="RefSeq" id="WP_097145542.1">
    <property type="nucleotide sequence ID" value="NZ_OBEA01000003.1"/>
</dbReference>
<sequence>MIRRALPLLLPLLLWQALTLSGQVPPYILPAPLAVAEALVADRALLWTHLLVTLSEVLMGLGIGLLLGGGVAMTTSLSPRFERLSRPALVASQALPVFVLAPVLTLWMGYGPAPKVAMTVLLVFFPVASGLRDGLASTPAEVLDLARLSEASPWRALLWLRLPHALPHLGAGLRIAVTYAPTGAVIGEWVGASKGLGYLMLMSNARMRIELLFAALILIVAMTLVLNLTMDRLLRRLRM</sequence>
<evidence type="ECO:0000313" key="12">
    <source>
        <dbReference type="Proteomes" id="UP000231702"/>
    </source>
</evidence>
<comment type="subcellular location">
    <subcellularLocation>
        <location evidence="1 7">Cell membrane</location>
        <topology evidence="1 7">Multi-pass membrane protein</topology>
    </subcellularLocation>
</comment>
<comment type="similarity">
    <text evidence="7">Belongs to the binding-protein-dependent transport system permease family.</text>
</comment>
<evidence type="ECO:0000256" key="5">
    <source>
        <dbReference type="ARBA" id="ARBA00022989"/>
    </source>
</evidence>
<name>A0A285IQR0_9RHOB</name>
<dbReference type="OrthoDB" id="9786495at2"/>
<protein>
    <submittedName>
        <fullName evidence="9">ABC transporter permease</fullName>
    </submittedName>
    <submittedName>
        <fullName evidence="10">Putative hydroxymethylpyrimidine transport system permease protein</fullName>
    </submittedName>
</protein>
<evidence type="ECO:0000256" key="7">
    <source>
        <dbReference type="RuleBase" id="RU363032"/>
    </source>
</evidence>